<dbReference type="InterPro" id="IPR011042">
    <property type="entry name" value="6-blade_b-propeller_TolB-like"/>
</dbReference>
<name>A0ABW3EK18_9ACTN</name>
<dbReference type="Gene3D" id="2.120.10.30">
    <property type="entry name" value="TolB, C-terminal domain"/>
    <property type="match status" value="1"/>
</dbReference>
<dbReference type="PANTHER" id="PTHR31460:SF3">
    <property type="entry name" value="MESOCENTIN"/>
    <property type="match status" value="1"/>
</dbReference>
<keyword evidence="3" id="KW-1185">Reference proteome</keyword>
<comment type="caution">
    <text evidence="2">The sequence shown here is derived from an EMBL/GenBank/DDBJ whole genome shotgun (WGS) entry which is preliminary data.</text>
</comment>
<dbReference type="SUPFAM" id="SSF63829">
    <property type="entry name" value="Calcium-dependent phosphotriesterase"/>
    <property type="match status" value="1"/>
</dbReference>
<feature type="signal peptide" evidence="1">
    <location>
        <begin position="1"/>
        <end position="23"/>
    </location>
</feature>
<feature type="chain" id="PRO_5046322137" evidence="1">
    <location>
        <begin position="24"/>
        <end position="327"/>
    </location>
</feature>
<gene>
    <name evidence="2" type="ORF">ACFQ11_05415</name>
</gene>
<organism evidence="2 3">
    <name type="scientific">Actinomadura sediminis</name>
    <dbReference type="NCBI Taxonomy" id="1038904"/>
    <lineage>
        <taxon>Bacteria</taxon>
        <taxon>Bacillati</taxon>
        <taxon>Actinomycetota</taxon>
        <taxon>Actinomycetes</taxon>
        <taxon>Streptosporangiales</taxon>
        <taxon>Thermomonosporaceae</taxon>
        <taxon>Actinomadura</taxon>
    </lineage>
</organism>
<proteinExistence type="predicted"/>
<keyword evidence="1" id="KW-0732">Signal</keyword>
<dbReference type="RefSeq" id="WP_378296719.1">
    <property type="nucleotide sequence ID" value="NZ_JBHTJA010000006.1"/>
</dbReference>
<reference evidence="3" key="1">
    <citation type="journal article" date="2019" name="Int. J. Syst. Evol. Microbiol.">
        <title>The Global Catalogue of Microorganisms (GCM) 10K type strain sequencing project: providing services to taxonomists for standard genome sequencing and annotation.</title>
        <authorList>
            <consortium name="The Broad Institute Genomics Platform"/>
            <consortium name="The Broad Institute Genome Sequencing Center for Infectious Disease"/>
            <person name="Wu L."/>
            <person name="Ma J."/>
        </authorList>
    </citation>
    <scope>NUCLEOTIDE SEQUENCE [LARGE SCALE GENOMIC DNA]</scope>
    <source>
        <strain evidence="3">JCM 31202</strain>
    </source>
</reference>
<evidence type="ECO:0000313" key="2">
    <source>
        <dbReference type="EMBL" id="MFD0899820.1"/>
    </source>
</evidence>
<evidence type="ECO:0000256" key="1">
    <source>
        <dbReference type="SAM" id="SignalP"/>
    </source>
</evidence>
<evidence type="ECO:0000313" key="3">
    <source>
        <dbReference type="Proteomes" id="UP001596972"/>
    </source>
</evidence>
<dbReference type="EMBL" id="JBHTJA010000006">
    <property type="protein sequence ID" value="MFD0899820.1"/>
    <property type="molecule type" value="Genomic_DNA"/>
</dbReference>
<accession>A0ABW3EK18</accession>
<dbReference type="PANTHER" id="PTHR31460">
    <property type="match status" value="1"/>
</dbReference>
<dbReference type="Proteomes" id="UP001596972">
    <property type="component" value="Unassembled WGS sequence"/>
</dbReference>
<sequence>MRRLACAVLTLVLLALIPAPAIADASADGLPDAHVVPGDRAFPTGMTYDRRTGHFYVGSAEDGTIYRGHVTRRDLEVWSPDGTDGRRVTSGMALDRAGRLYVGGADTATLRVYDVRTRRLLATLHGTGGGFVNEIAVAGDGTVYATDSFRPVVYRITERDGDWRIENWLDVAATPVDWVDGRHNLNGVIAVGRHLLTVNSATGSLWRIDPRDGETVEVDLGGHRLHNGDGLAWRDGRLYAVQGNLNQIPGLVPQVAVVAMPPDLDRGRYVARYVPPGGFRHPSSIVLTPARVMVVNSQYDRWLAGLPPVTPFTVSSMRLGAAEPVTG</sequence>
<protein>
    <submittedName>
        <fullName evidence="2">SMP-30/gluconolactonase/LRE family protein</fullName>
    </submittedName>
</protein>
<dbReference type="InterPro" id="IPR053224">
    <property type="entry name" value="Sensory_adhesion_molecule"/>
</dbReference>